<dbReference type="InterPro" id="IPR036317">
    <property type="entry name" value="Cullin_homology_sf"/>
</dbReference>
<dbReference type="OrthoDB" id="4045473at2759"/>
<dbReference type="HOGENOM" id="CLU_439519_0_0_1"/>
<protein>
    <submittedName>
        <fullName evidence="1">Uncharacterized protein</fullName>
    </submittedName>
</protein>
<dbReference type="KEGG" id="tpf:TPHA_0J00960"/>
<keyword evidence="2" id="KW-1185">Reference proteome</keyword>
<accession>G8BYH6</accession>
<organism evidence="1 2">
    <name type="scientific">Tetrapisispora phaffii (strain ATCC 24235 / CBS 4417 / NBRC 1672 / NRRL Y-8282 / UCD 70-5)</name>
    <name type="common">Yeast</name>
    <name type="synonym">Fabospora phaffii</name>
    <dbReference type="NCBI Taxonomy" id="1071381"/>
    <lineage>
        <taxon>Eukaryota</taxon>
        <taxon>Fungi</taxon>
        <taxon>Dikarya</taxon>
        <taxon>Ascomycota</taxon>
        <taxon>Saccharomycotina</taxon>
        <taxon>Saccharomycetes</taxon>
        <taxon>Saccharomycetales</taxon>
        <taxon>Saccharomycetaceae</taxon>
        <taxon>Tetrapisispora</taxon>
    </lineage>
</organism>
<dbReference type="eggNOG" id="ENOG502S98J">
    <property type="taxonomic scope" value="Eukaryota"/>
</dbReference>
<dbReference type="EMBL" id="HE612865">
    <property type="protein sequence ID" value="CCE64918.1"/>
    <property type="molecule type" value="Genomic_DNA"/>
</dbReference>
<proteinExistence type="predicted"/>
<dbReference type="Proteomes" id="UP000005666">
    <property type="component" value="Chromosome 10"/>
</dbReference>
<dbReference type="OMA" id="ANCIDAF"/>
<dbReference type="SUPFAM" id="SSF75632">
    <property type="entry name" value="Cullin homology domain"/>
    <property type="match status" value="1"/>
</dbReference>
<evidence type="ECO:0000313" key="1">
    <source>
        <dbReference type="EMBL" id="CCE64918.1"/>
    </source>
</evidence>
<reference evidence="1 2" key="1">
    <citation type="journal article" date="2011" name="Proc. Natl. Acad. Sci. U.S.A.">
        <title>Evolutionary erosion of yeast sex chromosomes by mating-type switching accidents.</title>
        <authorList>
            <person name="Gordon J.L."/>
            <person name="Armisen D."/>
            <person name="Proux-Wera E."/>
            <person name="Oheigeartaigh S.S."/>
            <person name="Byrne K.P."/>
            <person name="Wolfe K.H."/>
        </authorList>
    </citation>
    <scope>NUCLEOTIDE SEQUENCE [LARGE SCALE GENOMIC DNA]</scope>
    <source>
        <strain evidence="2">ATCC 24235 / CBS 4417 / NBRC 1672 / NRRL Y-8282 / UCD 70-5</strain>
    </source>
</reference>
<dbReference type="RefSeq" id="XP_003687352.1">
    <property type="nucleotide sequence ID" value="XM_003687304.1"/>
</dbReference>
<evidence type="ECO:0000313" key="2">
    <source>
        <dbReference type="Proteomes" id="UP000005666"/>
    </source>
</evidence>
<gene>
    <name evidence="1" type="primary">TPHA0J00960</name>
    <name evidence="1" type="ordered locus">TPHA_0J00960</name>
</gene>
<dbReference type="GeneID" id="11533108"/>
<name>G8BYH6_TETPH</name>
<sequence>MSKYDDQLLKETYVQELSHSFETLSVITFDTDYLNKLVTLLLKSNTINIKGLSTWIRNVIFLQFAKLMPSNMKTQHLTIIKASIIESNIRAMLQIIESHCNYLETSLGINNLGHELNSKILSSFNEVISKNYNTFSESLKVEIDNYINSLDSLSSNKFYAIIDFSVEYHILNQDNVDKFLNRSLNVKGLNSKLPFVAEAMMWKRRLEIFEYLYQINLIPSIYPAYSNYNIIFKGFFNDISLTKLSQHDIGTLLFSGMNIDDPLIQLFVKSRCITQDKNIDILLHSIYLIDPYIADIGEDVENKISMHNQVLVDKIIQLLRSTYANSMMLEEDDIHQRFNLFLNSQYKENYNILKDGASPTNPYLMELCESIPSFIFHYMPYPEVYFEKYYLPSLFRRILMLNDSFPRLFKDKRCLENQILTYVNNYYKANPNTNIFINIKRIFSLIDVASTSFINHPQKLVGLSLNTLILKESIYRETDIHKINDSICWPNQELQNIWDTIKDRYQKEGKILKNSASYHIIETSTPFKLSNGDTMRLITNLTMASILQLFNDNLNLTQQAIQLALIKDTNSKYCFSGEIDTNLKKLAKRGILAYNKTFKTYSINNTFKPGPKTEQTGRLRCF</sequence>
<dbReference type="STRING" id="1071381.G8BYH6"/>
<dbReference type="AlphaFoldDB" id="G8BYH6"/>